<name>A0A4Z2ESH1_9TELE</name>
<dbReference type="EMBL" id="SRLO01003328">
    <property type="protein sequence ID" value="TNN31580.1"/>
    <property type="molecule type" value="Genomic_DNA"/>
</dbReference>
<sequence length="153" mass="17030">MCSCCSPPRLFPDTHLPPDKGKAAGRRIRNERRCQSRNKTKTPEKRKENDRRPLTEADSRARGAGDGRRRLFGSARPFVPTSRDDNANSGGNRQRLKRGGAPPPFSLYRFTAPLQAMRDCGGKRKNPPSLAADWPKHLDRTHLCVPGAVQSGM</sequence>
<dbReference type="AlphaFoldDB" id="A0A4Z2ESH1"/>
<evidence type="ECO:0000313" key="2">
    <source>
        <dbReference type="EMBL" id="TNN31580.1"/>
    </source>
</evidence>
<keyword evidence="3" id="KW-1185">Reference proteome</keyword>
<organism evidence="2 3">
    <name type="scientific">Liparis tanakae</name>
    <name type="common">Tanaka's snailfish</name>
    <dbReference type="NCBI Taxonomy" id="230148"/>
    <lineage>
        <taxon>Eukaryota</taxon>
        <taxon>Metazoa</taxon>
        <taxon>Chordata</taxon>
        <taxon>Craniata</taxon>
        <taxon>Vertebrata</taxon>
        <taxon>Euteleostomi</taxon>
        <taxon>Actinopterygii</taxon>
        <taxon>Neopterygii</taxon>
        <taxon>Teleostei</taxon>
        <taxon>Neoteleostei</taxon>
        <taxon>Acanthomorphata</taxon>
        <taxon>Eupercaria</taxon>
        <taxon>Perciformes</taxon>
        <taxon>Cottioidei</taxon>
        <taxon>Cottales</taxon>
        <taxon>Liparidae</taxon>
        <taxon>Liparis</taxon>
    </lineage>
</organism>
<feature type="compositionally biased region" description="Basic residues" evidence="1">
    <location>
        <begin position="23"/>
        <end position="40"/>
    </location>
</feature>
<evidence type="ECO:0000256" key="1">
    <source>
        <dbReference type="SAM" id="MobiDB-lite"/>
    </source>
</evidence>
<evidence type="ECO:0000313" key="3">
    <source>
        <dbReference type="Proteomes" id="UP000314294"/>
    </source>
</evidence>
<proteinExistence type="predicted"/>
<gene>
    <name evidence="2" type="ORF">EYF80_058267</name>
</gene>
<feature type="compositionally biased region" description="Basic and acidic residues" evidence="1">
    <location>
        <begin position="41"/>
        <end position="69"/>
    </location>
</feature>
<protein>
    <submittedName>
        <fullName evidence="2">Uncharacterized protein</fullName>
    </submittedName>
</protein>
<feature type="region of interest" description="Disordered" evidence="1">
    <location>
        <begin position="1"/>
        <end position="106"/>
    </location>
</feature>
<reference evidence="2 3" key="1">
    <citation type="submission" date="2019-03" db="EMBL/GenBank/DDBJ databases">
        <title>First draft genome of Liparis tanakae, snailfish: a comprehensive survey of snailfish specific genes.</title>
        <authorList>
            <person name="Kim W."/>
            <person name="Song I."/>
            <person name="Jeong J.-H."/>
            <person name="Kim D."/>
            <person name="Kim S."/>
            <person name="Ryu S."/>
            <person name="Song J.Y."/>
            <person name="Lee S.K."/>
        </authorList>
    </citation>
    <scope>NUCLEOTIDE SEQUENCE [LARGE SCALE GENOMIC DNA]</scope>
    <source>
        <tissue evidence="2">Muscle</tissue>
    </source>
</reference>
<dbReference type="Proteomes" id="UP000314294">
    <property type="component" value="Unassembled WGS sequence"/>
</dbReference>
<comment type="caution">
    <text evidence="2">The sequence shown here is derived from an EMBL/GenBank/DDBJ whole genome shotgun (WGS) entry which is preliminary data.</text>
</comment>
<accession>A0A4Z2ESH1</accession>